<reference evidence="1" key="1">
    <citation type="submission" date="2018-05" db="EMBL/GenBank/DDBJ databases">
        <authorList>
            <person name="Lanie J.A."/>
            <person name="Ng W.-L."/>
            <person name="Kazmierczak K.M."/>
            <person name="Andrzejewski T.M."/>
            <person name="Davidsen T.M."/>
            <person name="Wayne K.J."/>
            <person name="Tettelin H."/>
            <person name="Glass J.I."/>
            <person name="Rusch D."/>
            <person name="Podicherti R."/>
            <person name="Tsui H.-C.T."/>
            <person name="Winkler M.E."/>
        </authorList>
    </citation>
    <scope>NUCLEOTIDE SEQUENCE</scope>
</reference>
<gene>
    <name evidence="1" type="ORF">METZ01_LOCUS323609</name>
</gene>
<protein>
    <submittedName>
        <fullName evidence="1">Uncharacterized protein</fullName>
    </submittedName>
</protein>
<name>A0A382PDS2_9ZZZZ</name>
<organism evidence="1">
    <name type="scientific">marine metagenome</name>
    <dbReference type="NCBI Taxonomy" id="408172"/>
    <lineage>
        <taxon>unclassified sequences</taxon>
        <taxon>metagenomes</taxon>
        <taxon>ecological metagenomes</taxon>
    </lineage>
</organism>
<accession>A0A382PDS2</accession>
<sequence length="287" mass="33522">MTQNCNYTFEAKGPREDIAALEAYVSVEENVLWVWTIEDGPRPARPGNDIVAISVGIYDVSEHDRSVSGMDGILMEVASKFPKVRFIKLKYTDEYGEGILGVKANGFVKTVPKVTGTRMDASNTNYCKTLEQFTLIKGAYRAWWYVFKDEPFVSLIIQDKNRCTVYFNWVHDTDWAKGCLRRERNYQERRSKKKKKKKTGSWKNIFLSGFTVDHWTWNFPHRSGAWREENIREWNEEIIDYIKDYVDRNYEPMCMVLESYDGKTATYKSVKPSEVKKTDILYPSTGR</sequence>
<dbReference type="EMBL" id="UINC01106234">
    <property type="protein sequence ID" value="SVC70755.1"/>
    <property type="molecule type" value="Genomic_DNA"/>
</dbReference>
<dbReference type="AlphaFoldDB" id="A0A382PDS2"/>
<proteinExistence type="predicted"/>
<evidence type="ECO:0000313" key="1">
    <source>
        <dbReference type="EMBL" id="SVC70755.1"/>
    </source>
</evidence>